<evidence type="ECO:0000256" key="2">
    <source>
        <dbReference type="SAM" id="MobiDB-lite"/>
    </source>
</evidence>
<evidence type="ECO:0000259" key="3">
    <source>
        <dbReference type="Pfam" id="PF00013"/>
    </source>
</evidence>
<dbReference type="Gene3D" id="3.30.1370.10">
    <property type="entry name" value="K Homology domain, type 1"/>
    <property type="match status" value="1"/>
</dbReference>
<evidence type="ECO:0000313" key="5">
    <source>
        <dbReference type="EMBL" id="WMV22316.1"/>
    </source>
</evidence>
<dbReference type="Proteomes" id="UP001234989">
    <property type="component" value="Chromosome 3"/>
</dbReference>
<gene>
    <name evidence="5" type="ORF">MTR67_015701</name>
</gene>
<dbReference type="InterPro" id="IPR036612">
    <property type="entry name" value="KH_dom_type_1_sf"/>
</dbReference>
<dbReference type="InterPro" id="IPR004088">
    <property type="entry name" value="KH_dom_type_1"/>
</dbReference>
<dbReference type="GO" id="GO:0003723">
    <property type="term" value="F:RNA binding"/>
    <property type="evidence" value="ECO:0007669"/>
    <property type="project" value="UniProtKB-UniRule"/>
</dbReference>
<organism evidence="5 6">
    <name type="scientific">Solanum verrucosum</name>
    <dbReference type="NCBI Taxonomy" id="315347"/>
    <lineage>
        <taxon>Eukaryota</taxon>
        <taxon>Viridiplantae</taxon>
        <taxon>Streptophyta</taxon>
        <taxon>Embryophyta</taxon>
        <taxon>Tracheophyta</taxon>
        <taxon>Spermatophyta</taxon>
        <taxon>Magnoliopsida</taxon>
        <taxon>eudicotyledons</taxon>
        <taxon>Gunneridae</taxon>
        <taxon>Pentapetalae</taxon>
        <taxon>asterids</taxon>
        <taxon>lamiids</taxon>
        <taxon>Solanales</taxon>
        <taxon>Solanaceae</taxon>
        <taxon>Solanoideae</taxon>
        <taxon>Solaneae</taxon>
        <taxon>Solanum</taxon>
    </lineage>
</organism>
<dbReference type="PANTHER" id="PTHR13360:SF1">
    <property type="entry name" value="ACTIVATING SIGNAL COINTEGRATOR 1 COMPLEX SUBUNIT 1"/>
    <property type="match status" value="1"/>
</dbReference>
<dbReference type="GO" id="GO:0006307">
    <property type="term" value="P:DNA alkylation repair"/>
    <property type="evidence" value="ECO:0007669"/>
    <property type="project" value="InterPro"/>
</dbReference>
<evidence type="ECO:0000313" key="6">
    <source>
        <dbReference type="Proteomes" id="UP001234989"/>
    </source>
</evidence>
<evidence type="ECO:0000256" key="1">
    <source>
        <dbReference type="PROSITE-ProRule" id="PRU00117"/>
    </source>
</evidence>
<accession>A0AAF0QKH6</accession>
<feature type="domain" description="K Homology" evidence="3">
    <location>
        <begin position="227"/>
        <end position="280"/>
    </location>
</feature>
<dbReference type="InterPro" id="IPR009210">
    <property type="entry name" value="ASCC1"/>
</dbReference>
<dbReference type="PROSITE" id="PS50084">
    <property type="entry name" value="KH_TYPE_1"/>
    <property type="match status" value="1"/>
</dbReference>
<dbReference type="PANTHER" id="PTHR13360">
    <property type="entry name" value="ACTIVATING SIGNAL COINTEGRATOR 1 COMPLEX SUBUNIT 1"/>
    <property type="match status" value="1"/>
</dbReference>
<dbReference type="SUPFAM" id="SSF54791">
    <property type="entry name" value="Eukaryotic type KH-domain (KH-domain type I)"/>
    <property type="match status" value="1"/>
</dbReference>
<feature type="domain" description="A-kinase anchor protein 7-like phosphoesterase" evidence="4">
    <location>
        <begin position="294"/>
        <end position="590"/>
    </location>
</feature>
<feature type="non-terminal residue" evidence="5">
    <location>
        <position position="1"/>
    </location>
</feature>
<dbReference type="GO" id="GO:0005634">
    <property type="term" value="C:nucleus"/>
    <property type="evidence" value="ECO:0007669"/>
    <property type="project" value="TreeGrafter"/>
</dbReference>
<dbReference type="Pfam" id="PF00013">
    <property type="entry name" value="KH_1"/>
    <property type="match status" value="1"/>
</dbReference>
<dbReference type="Gene3D" id="3.90.1140.10">
    <property type="entry name" value="Cyclic phosphodiesterase"/>
    <property type="match status" value="1"/>
</dbReference>
<feature type="region of interest" description="Disordered" evidence="2">
    <location>
        <begin position="332"/>
        <end position="351"/>
    </location>
</feature>
<keyword evidence="6" id="KW-1185">Reference proteome</keyword>
<sequence>RLVNLISAPPPSIEIKQMIAYRSFLSVDLAWKFTKVHVVPKRTQHFQRCFSSCGFNYNSRTHIEGGLRVDMDRKKQKMVAKTWRPVSTQSRSTEGGLGDEKHDFGGQVQEIKCTVSSYESTVQKAVQVSEGIDLEGRATPSADDESLSAAQKHSVTVKLLSEHRHQCAGQVARQEEATTYLMERSAKCIFSFSCIPQKGFQFLLSSDGKHASSCVASDGNPEEAGASLMRFIRGKGGATQRTIEEEMKVKIILPFSRNEDCLIIEGSSAESVARASDRVQAVIDETVKSRNLDYSHFVSLPLAIHPELVNKLINFQNSVLGITVVNEDENLECDSSGKTSDSEGEQNLSEPQIAVELKTEDSNDRVKMDKTNIPLVSYSPKVSKSSTSESKASKLLDLGIEKSIFIKPKTFHLTVLMLKLWNKDRIEAAAEVLRSVSPKVIDALESRPVSIRLKGLECMKGSPAKARVVYAPVEVIGGEDRLLRACPFLEVITNAFIEAGLVLENDLNQKLKLHATIMNARHRKRLALTYCSPIDSKKGSKKVDSFDARKIFGQYGSEDWGEYLIPEAHLSQRFVFDDDGYYHCCASIPFPEEMQLD</sequence>
<dbReference type="EMBL" id="CP133614">
    <property type="protein sequence ID" value="WMV22316.1"/>
    <property type="molecule type" value="Genomic_DNA"/>
</dbReference>
<evidence type="ECO:0000259" key="4">
    <source>
        <dbReference type="Pfam" id="PF10469"/>
    </source>
</evidence>
<dbReference type="AlphaFoldDB" id="A0AAF0QKH6"/>
<dbReference type="InterPro" id="IPR019510">
    <property type="entry name" value="AKAP7-like_phosphoesterase"/>
</dbReference>
<name>A0AAF0QKH6_SOLVR</name>
<reference evidence="5" key="1">
    <citation type="submission" date="2023-08" db="EMBL/GenBank/DDBJ databases">
        <title>A de novo genome assembly of Solanum verrucosum Schlechtendal, a Mexican diploid species geographically isolated from the other diploid A-genome species in potato relatives.</title>
        <authorList>
            <person name="Hosaka K."/>
        </authorList>
    </citation>
    <scope>NUCLEOTIDE SEQUENCE</scope>
    <source>
        <tissue evidence="5">Young leaves</tissue>
    </source>
</reference>
<keyword evidence="1" id="KW-0694">RNA-binding</keyword>
<evidence type="ECO:0008006" key="7">
    <source>
        <dbReference type="Google" id="ProtNLM"/>
    </source>
</evidence>
<dbReference type="Pfam" id="PF10469">
    <property type="entry name" value="AKAP7_NLS"/>
    <property type="match status" value="1"/>
</dbReference>
<proteinExistence type="predicted"/>
<dbReference type="GO" id="GO:0006355">
    <property type="term" value="P:regulation of DNA-templated transcription"/>
    <property type="evidence" value="ECO:0007669"/>
    <property type="project" value="TreeGrafter"/>
</dbReference>
<protein>
    <recommendedName>
        <fullName evidence="7">Activating signal cointegrator 1 complex subunit 1</fullName>
    </recommendedName>
</protein>